<keyword evidence="1" id="KW-0472">Membrane</keyword>
<gene>
    <name evidence="2" type="ORF">BCR43DRAFT_77712</name>
</gene>
<dbReference type="AlphaFoldDB" id="A0A1X2H2I3"/>
<keyword evidence="3" id="KW-1185">Reference proteome</keyword>
<dbReference type="Proteomes" id="UP000242180">
    <property type="component" value="Unassembled WGS sequence"/>
</dbReference>
<keyword evidence="1" id="KW-0812">Transmembrane</keyword>
<reference evidence="2 3" key="1">
    <citation type="submission" date="2016-07" db="EMBL/GenBank/DDBJ databases">
        <title>Pervasive Adenine N6-methylation of Active Genes in Fungi.</title>
        <authorList>
            <consortium name="DOE Joint Genome Institute"/>
            <person name="Mondo S.J."/>
            <person name="Dannebaum R.O."/>
            <person name="Kuo R.C."/>
            <person name="Labutti K."/>
            <person name="Haridas S."/>
            <person name="Kuo A."/>
            <person name="Salamov A."/>
            <person name="Ahrendt S.R."/>
            <person name="Lipzen A."/>
            <person name="Sullivan W."/>
            <person name="Andreopoulos W.B."/>
            <person name="Clum A."/>
            <person name="Lindquist E."/>
            <person name="Daum C."/>
            <person name="Ramamoorthy G.K."/>
            <person name="Gryganskyi A."/>
            <person name="Culley D."/>
            <person name="Magnuson J.K."/>
            <person name="James T.Y."/>
            <person name="O'Malley M.A."/>
            <person name="Stajich J.E."/>
            <person name="Spatafora J.W."/>
            <person name="Visel A."/>
            <person name="Grigoriev I.V."/>
        </authorList>
    </citation>
    <scope>NUCLEOTIDE SEQUENCE [LARGE SCALE GENOMIC DNA]</scope>
    <source>
        <strain evidence="2 3">NRRL 2496</strain>
    </source>
</reference>
<protein>
    <submittedName>
        <fullName evidence="2">Uncharacterized protein</fullName>
    </submittedName>
</protein>
<organism evidence="2 3">
    <name type="scientific">Syncephalastrum racemosum</name>
    <name type="common">Filamentous fungus</name>
    <dbReference type="NCBI Taxonomy" id="13706"/>
    <lineage>
        <taxon>Eukaryota</taxon>
        <taxon>Fungi</taxon>
        <taxon>Fungi incertae sedis</taxon>
        <taxon>Mucoromycota</taxon>
        <taxon>Mucoromycotina</taxon>
        <taxon>Mucoromycetes</taxon>
        <taxon>Mucorales</taxon>
        <taxon>Syncephalastraceae</taxon>
        <taxon>Syncephalastrum</taxon>
    </lineage>
</organism>
<comment type="caution">
    <text evidence="2">The sequence shown here is derived from an EMBL/GenBank/DDBJ whole genome shotgun (WGS) entry which is preliminary data.</text>
</comment>
<feature type="transmembrane region" description="Helical" evidence="1">
    <location>
        <begin position="70"/>
        <end position="89"/>
    </location>
</feature>
<proteinExistence type="predicted"/>
<sequence length="98" mass="11446">MCARRRFLIRWAIKQLELLNNGHGILFIPSVAVTASELQANGYINTHPSTPVRLFWAILMNDRAKQTTLFTYRFSRFLFLFGVFLYAHYLQNMCVVCV</sequence>
<name>A0A1X2H2I3_SYNRA</name>
<evidence type="ECO:0000313" key="3">
    <source>
        <dbReference type="Proteomes" id="UP000242180"/>
    </source>
</evidence>
<keyword evidence="1" id="KW-1133">Transmembrane helix</keyword>
<accession>A0A1X2H2I3</accession>
<dbReference type="InParanoid" id="A0A1X2H2I3"/>
<evidence type="ECO:0000256" key="1">
    <source>
        <dbReference type="SAM" id="Phobius"/>
    </source>
</evidence>
<dbReference type="EMBL" id="MCGN01000010">
    <property type="protein sequence ID" value="ORY92017.1"/>
    <property type="molecule type" value="Genomic_DNA"/>
</dbReference>
<evidence type="ECO:0000313" key="2">
    <source>
        <dbReference type="EMBL" id="ORY92017.1"/>
    </source>
</evidence>